<dbReference type="SUPFAM" id="SSF51445">
    <property type="entry name" value="(Trans)glycosidases"/>
    <property type="match status" value="1"/>
</dbReference>
<dbReference type="Proteomes" id="UP001154078">
    <property type="component" value="Chromosome 7"/>
</dbReference>
<evidence type="ECO:0000313" key="3">
    <source>
        <dbReference type="EMBL" id="CAH0561498.1"/>
    </source>
</evidence>
<dbReference type="PANTHER" id="PTHR46145:SF4">
    <property type="entry name" value="HEPARANASE"/>
    <property type="match status" value="1"/>
</dbReference>
<dbReference type="InterPro" id="IPR005199">
    <property type="entry name" value="Glyco_hydro_79"/>
</dbReference>
<dbReference type="GO" id="GO:0016798">
    <property type="term" value="F:hydrolase activity, acting on glycosyl bonds"/>
    <property type="evidence" value="ECO:0007669"/>
    <property type="project" value="InterPro"/>
</dbReference>
<keyword evidence="4" id="KW-1185">Reference proteome</keyword>
<dbReference type="FunFam" id="3.20.20.80:FF:000024">
    <property type="entry name" value="Heparanase 2"/>
    <property type="match status" value="1"/>
</dbReference>
<keyword evidence="2" id="KW-1133">Transmembrane helix</keyword>
<sequence>MYDYDIDNDPGNTYLGLSAKQWRGIFKFCGGIFVFIFTLAIIIYVYFGSTEHISVVYIENNKPALFTTEKEFLSFALDTSLIARGLDLYNFTSPKFIKMLKHLEPAYFRIGGTEQDRLHFNPHKVPLNLQEYEVQQDGDHCAYDEAMCIIHVASRPNFTMTGSDWLLINNIARKANLKLIFGLNSLIRKTDGSWDSKNAQKLILFSKNNRFNVNWELGNEPNAFYHQFFYSVNATQMAKDFAKLKNILNGYKMYKKSLLLGPDVTRPRKNHQESMKYLNEFLGNKDSDVVDAITWHQYYLDGHNANPNEFLDTEILDLLSEEIDTIKKIREDSGVEHKQIWLGETSSAYGGGASGMSDKYIALFMWADKLGISAKKGISVVIRQSIFEGHYALLDDDFDPNPDWWFSVLYKQLVSPVVVQSKIVTDSNIRLYTHCTLPGGNYNKGSLTVFGMNIGHLDQKIRIEGINDNENTVYVYELSTNFIFSQYILLNDYVLNLTDGFNLPTFKPNILKLRPFLTIKPFTVVFFVVPNAEVQACSDL</sequence>
<feature type="transmembrane region" description="Helical" evidence="2">
    <location>
        <begin position="25"/>
        <end position="47"/>
    </location>
</feature>
<protein>
    <recommendedName>
        <fullName evidence="5">Heparanase</fullName>
    </recommendedName>
</protein>
<keyword evidence="2" id="KW-0812">Transmembrane</keyword>
<reference evidence="3" key="1">
    <citation type="submission" date="2021-12" db="EMBL/GenBank/DDBJ databases">
        <authorList>
            <person name="King R."/>
        </authorList>
    </citation>
    <scope>NUCLEOTIDE SEQUENCE</scope>
</reference>
<evidence type="ECO:0000256" key="2">
    <source>
        <dbReference type="SAM" id="Phobius"/>
    </source>
</evidence>
<evidence type="ECO:0008006" key="5">
    <source>
        <dbReference type="Google" id="ProtNLM"/>
    </source>
</evidence>
<dbReference type="EMBL" id="OV121138">
    <property type="protein sequence ID" value="CAH0561498.1"/>
    <property type="molecule type" value="Genomic_DNA"/>
</dbReference>
<name>A0A9P0BEQ1_BRAAE</name>
<gene>
    <name evidence="3" type="ORF">MELIAE_LOCUS11009</name>
</gene>
<proteinExistence type="inferred from homology"/>
<evidence type="ECO:0000313" key="4">
    <source>
        <dbReference type="Proteomes" id="UP001154078"/>
    </source>
</evidence>
<dbReference type="Pfam" id="PF03662">
    <property type="entry name" value="Glyco_hydro_79n"/>
    <property type="match status" value="1"/>
</dbReference>
<dbReference type="AlphaFoldDB" id="A0A9P0BEQ1"/>
<dbReference type="GO" id="GO:0031012">
    <property type="term" value="C:extracellular matrix"/>
    <property type="evidence" value="ECO:0007669"/>
    <property type="project" value="TreeGrafter"/>
</dbReference>
<dbReference type="GO" id="GO:0016020">
    <property type="term" value="C:membrane"/>
    <property type="evidence" value="ECO:0007669"/>
    <property type="project" value="InterPro"/>
</dbReference>
<comment type="similarity">
    <text evidence="1">Belongs to the glycosyl hydrolase 79 family.</text>
</comment>
<organism evidence="3 4">
    <name type="scientific">Brassicogethes aeneus</name>
    <name type="common">Rape pollen beetle</name>
    <name type="synonym">Meligethes aeneus</name>
    <dbReference type="NCBI Taxonomy" id="1431903"/>
    <lineage>
        <taxon>Eukaryota</taxon>
        <taxon>Metazoa</taxon>
        <taxon>Ecdysozoa</taxon>
        <taxon>Arthropoda</taxon>
        <taxon>Hexapoda</taxon>
        <taxon>Insecta</taxon>
        <taxon>Pterygota</taxon>
        <taxon>Neoptera</taxon>
        <taxon>Endopterygota</taxon>
        <taxon>Coleoptera</taxon>
        <taxon>Polyphaga</taxon>
        <taxon>Cucujiformia</taxon>
        <taxon>Nitidulidae</taxon>
        <taxon>Meligethinae</taxon>
        <taxon>Brassicogethes</taxon>
    </lineage>
</organism>
<accession>A0A9P0BEQ1</accession>
<dbReference type="GO" id="GO:0005615">
    <property type="term" value="C:extracellular space"/>
    <property type="evidence" value="ECO:0007669"/>
    <property type="project" value="TreeGrafter"/>
</dbReference>
<dbReference type="OrthoDB" id="6763346at2759"/>
<dbReference type="InterPro" id="IPR017853">
    <property type="entry name" value="GH"/>
</dbReference>
<dbReference type="PANTHER" id="PTHR46145">
    <property type="entry name" value="HEPARANASE"/>
    <property type="match status" value="1"/>
</dbReference>
<keyword evidence="2" id="KW-0472">Membrane</keyword>
<dbReference type="Gene3D" id="3.20.20.80">
    <property type="entry name" value="Glycosidases"/>
    <property type="match status" value="1"/>
</dbReference>
<evidence type="ECO:0000256" key="1">
    <source>
        <dbReference type="ARBA" id="ARBA00009800"/>
    </source>
</evidence>